<keyword evidence="1" id="KW-0812">Transmembrane</keyword>
<evidence type="ECO:0000313" key="2">
    <source>
        <dbReference type="EMBL" id="AHZ23223.1"/>
    </source>
</evidence>
<evidence type="ECO:0000256" key="1">
    <source>
        <dbReference type="SAM" id="Phobius"/>
    </source>
</evidence>
<organism evidence="2 3">
    <name type="scientific">Haloferax mediterranei (strain ATCC 33500 / DSM 1411 / JCM 8866 / NBRC 14739 / NCIMB 2177 / R-4)</name>
    <name type="common">Halobacterium mediterranei</name>
    <dbReference type="NCBI Taxonomy" id="523841"/>
    <lineage>
        <taxon>Archaea</taxon>
        <taxon>Methanobacteriati</taxon>
        <taxon>Methanobacteriota</taxon>
        <taxon>Stenosarchaea group</taxon>
        <taxon>Halobacteria</taxon>
        <taxon>Halobacteriales</taxon>
        <taxon>Haloferacaceae</taxon>
        <taxon>Haloferax</taxon>
    </lineage>
</organism>
<name>A0A059TWC5_HALMT</name>
<reference evidence="2 3" key="1">
    <citation type="submission" date="2014-04" db="EMBL/GenBank/DDBJ databases">
        <title>Transcriptional profiles of Haloferax mediterranei on the basis of nitrogen availability.</title>
        <authorList>
            <person name="Bautista V."/>
        </authorList>
    </citation>
    <scope>NUCLEOTIDE SEQUENCE [LARGE SCALE GENOMIC DNA]</scope>
    <source>
        <strain evidence="3">ATCC 33500 / DSM 1411 / JCM 8866 / NBRC 14739 / NCIMB 2177 / R-4</strain>
    </source>
</reference>
<gene>
    <name evidence="2" type="ORF">BM92_11505</name>
</gene>
<feature type="transmembrane region" description="Helical" evidence="1">
    <location>
        <begin position="12"/>
        <end position="35"/>
    </location>
</feature>
<evidence type="ECO:0000313" key="3">
    <source>
        <dbReference type="Proteomes" id="UP000027075"/>
    </source>
</evidence>
<protein>
    <submittedName>
        <fullName evidence="2">Uncharacterized protein</fullName>
    </submittedName>
</protein>
<dbReference type="AlphaFoldDB" id="A0A059TWC5"/>
<dbReference type="EMBL" id="CP007551">
    <property type="protein sequence ID" value="AHZ23223.1"/>
    <property type="molecule type" value="Genomic_DNA"/>
</dbReference>
<keyword evidence="1" id="KW-0472">Membrane</keyword>
<accession>A0A059TWC5</accession>
<feature type="transmembrane region" description="Helical" evidence="1">
    <location>
        <begin position="56"/>
        <end position="78"/>
    </location>
</feature>
<proteinExistence type="predicted"/>
<dbReference type="Proteomes" id="UP000027075">
    <property type="component" value="Chromosome"/>
</dbReference>
<keyword evidence="1" id="KW-1133">Transmembrane helix</keyword>
<sequence length="128" mass="14566">MRSFTTVPGHTIIYKQYIILPISVVEGIGVLLWINRQMLDTDKNMIGIDFKREQRISCSTICGSGIGQMSTIVLWFLFNTIEFNVEFNKVLDCSIDERQLRSGKASLNEIPGLNHIPFSELQWPTSVT</sequence>